<protein>
    <submittedName>
        <fullName evidence="1">Uncharacterized protein</fullName>
    </submittedName>
</protein>
<dbReference type="PANTHER" id="PTHR46601:SF1">
    <property type="entry name" value="ADF-H DOMAIN-CONTAINING PROTEIN"/>
    <property type="match status" value="1"/>
</dbReference>
<name>A0ABQ8RZA4_PERAM</name>
<dbReference type="EMBL" id="JAJSOF020000039">
    <property type="protein sequence ID" value="KAJ4426965.1"/>
    <property type="molecule type" value="Genomic_DNA"/>
</dbReference>
<dbReference type="Proteomes" id="UP001148838">
    <property type="component" value="Unassembled WGS sequence"/>
</dbReference>
<organism evidence="1 2">
    <name type="scientific">Periplaneta americana</name>
    <name type="common">American cockroach</name>
    <name type="synonym">Blatta americana</name>
    <dbReference type="NCBI Taxonomy" id="6978"/>
    <lineage>
        <taxon>Eukaryota</taxon>
        <taxon>Metazoa</taxon>
        <taxon>Ecdysozoa</taxon>
        <taxon>Arthropoda</taxon>
        <taxon>Hexapoda</taxon>
        <taxon>Insecta</taxon>
        <taxon>Pterygota</taxon>
        <taxon>Neoptera</taxon>
        <taxon>Polyneoptera</taxon>
        <taxon>Dictyoptera</taxon>
        <taxon>Blattodea</taxon>
        <taxon>Blattoidea</taxon>
        <taxon>Blattidae</taxon>
        <taxon>Blattinae</taxon>
        <taxon>Periplaneta</taxon>
    </lineage>
</organism>
<keyword evidence="2" id="KW-1185">Reference proteome</keyword>
<dbReference type="PANTHER" id="PTHR46601">
    <property type="entry name" value="ULP_PROTEASE DOMAIN-CONTAINING PROTEIN"/>
    <property type="match status" value="1"/>
</dbReference>
<reference evidence="1 2" key="1">
    <citation type="journal article" date="2022" name="Allergy">
        <title>Genome assembly and annotation of Periplaneta americana reveal a comprehensive cockroach allergen profile.</title>
        <authorList>
            <person name="Wang L."/>
            <person name="Xiong Q."/>
            <person name="Saelim N."/>
            <person name="Wang L."/>
            <person name="Nong W."/>
            <person name="Wan A.T."/>
            <person name="Shi M."/>
            <person name="Liu X."/>
            <person name="Cao Q."/>
            <person name="Hui J.H.L."/>
            <person name="Sookrung N."/>
            <person name="Leung T.F."/>
            <person name="Tungtrongchitr A."/>
            <person name="Tsui S.K.W."/>
        </authorList>
    </citation>
    <scope>NUCLEOTIDE SEQUENCE [LARGE SCALE GENOMIC DNA]</scope>
    <source>
        <strain evidence="1">PWHHKU_190912</strain>
    </source>
</reference>
<evidence type="ECO:0000313" key="2">
    <source>
        <dbReference type="Proteomes" id="UP001148838"/>
    </source>
</evidence>
<gene>
    <name evidence="1" type="ORF">ANN_26764</name>
</gene>
<comment type="caution">
    <text evidence="1">The sequence shown here is derived from an EMBL/GenBank/DDBJ whole genome shotgun (WGS) entry which is preliminary data.</text>
</comment>
<proteinExistence type="predicted"/>
<accession>A0ABQ8RZA4</accession>
<sequence length="474" mass="53919">MSDDDDGDEEKRSDGASSQYKNRKNFINLYYHEEEFGIKAEWHFFATSHGKGSCDGIGGTIKRQAARASLQRPIHNQITTPFELFQWAAANLTTITFCYVSKEDYAREAKELVPRFERPRTVQGTLPTHACIPVSKSKLVTKTYSSVERDVKVLCKKIATFEEEIAVDFNSSAAVVSEPPLVGAVEGETSSEDRLQILTGMHLTSERICYAFSYSIHRSELGWGEHVTDTAGKARRALNFVMRVLRKDSDKSEEIAYKSLVRPVMEYGAACWDPYRLEHIKTLENIQKWALKFCRNNSPLKWDTLTDRRTRIRLCAMFKTYRDTRKDMDNESDDSQFSENEILSVLCSAFKTGETSVNINKGVLPDNSNAKENRPSQNGLLQIRDYPSSVTDVDDPEEFVSATYSTSLHSSEKGKEKNLQAFHANFPEKKKKFKATKGQSPYDTNYYEFVSVAQFRPVSSMYTKLETQLNALKA</sequence>
<evidence type="ECO:0000313" key="1">
    <source>
        <dbReference type="EMBL" id="KAJ4426965.1"/>
    </source>
</evidence>